<proteinExistence type="predicted"/>
<reference evidence="1 2" key="1">
    <citation type="submission" date="2024-08" db="EMBL/GenBank/DDBJ databases">
        <authorList>
            <person name="Lu H."/>
        </authorList>
    </citation>
    <scope>NUCLEOTIDE SEQUENCE [LARGE SCALE GENOMIC DNA]</scope>
    <source>
        <strain evidence="1 2">BYS87W</strain>
    </source>
</reference>
<sequence>MNADDHLTRLIPHRLDALAILALILELRLGWEEPKPMQILVDGRVQFEGLTSLFTNPIIEVGTLHIRALLEFIGLKAKAGALVAVLPGQRKSDDAGIELLELNGKPLQLVTPVQARNAHPESPALAEASLVAAINAANKGMAHLSTHYANNPVEAEQLLLAARLTQQLVERHVYLPLGRERPAIPIEAKPRL</sequence>
<gene>
    <name evidence="1" type="ORF">ACG01O_10705</name>
</gene>
<dbReference type="Proteomes" id="UP001606303">
    <property type="component" value="Unassembled WGS sequence"/>
</dbReference>
<keyword evidence="2" id="KW-1185">Reference proteome</keyword>
<protein>
    <submittedName>
        <fullName evidence="1">Uncharacterized protein</fullName>
    </submittedName>
</protein>
<comment type="caution">
    <text evidence="1">The sequence shown here is derived from an EMBL/GenBank/DDBJ whole genome shotgun (WGS) entry which is preliminary data.</text>
</comment>
<evidence type="ECO:0000313" key="2">
    <source>
        <dbReference type="Proteomes" id="UP001606303"/>
    </source>
</evidence>
<dbReference type="RefSeq" id="WP_394384319.1">
    <property type="nucleotide sequence ID" value="NZ_JBIGIB010000003.1"/>
</dbReference>
<accession>A0ABW7GYM0</accession>
<name>A0ABW7GYM0_9BURK</name>
<evidence type="ECO:0000313" key="1">
    <source>
        <dbReference type="EMBL" id="MFG6467076.1"/>
    </source>
</evidence>
<dbReference type="EMBL" id="JBIGIB010000003">
    <property type="protein sequence ID" value="MFG6467076.1"/>
    <property type="molecule type" value="Genomic_DNA"/>
</dbReference>
<organism evidence="1 2">
    <name type="scientific">Pelomonas baiyunensis</name>
    <dbReference type="NCBI Taxonomy" id="3299026"/>
    <lineage>
        <taxon>Bacteria</taxon>
        <taxon>Pseudomonadati</taxon>
        <taxon>Pseudomonadota</taxon>
        <taxon>Betaproteobacteria</taxon>
        <taxon>Burkholderiales</taxon>
        <taxon>Sphaerotilaceae</taxon>
        <taxon>Roseateles</taxon>
    </lineage>
</organism>